<sequence length="1579" mass="184469">MQYSYNLSVLDSIICKIKIEDKQKKYEHGSGVIIQMDKEEYVYIFTAKHCILGKEFNYAREDVDITVYVKCNSTYKEIRISEKDMIKYDDDPLNDRAIIIIKKERNKVFEEIKSIEFFDLDSIPIECFFRGFPAPYNSGAAPTAITVGMCEFIENNVICTRTKLETTVYDEALYNVSGCSGGGIFVFYNNKPYLISIAYEFQELFQRIKVNGILEYNELLKESEFRLITFGEYSGEKDIPLSKLKNEYEKAKSGWLRDRYIPNLHVVGRIQNITENIAQSNRILFNMISSLLNNKSIINESLGRIIDATKDSRFNDVLEKLNITIEYLNKLLENIDKLIFYLRNDDVKSFSSTIDKKIVYDELVSGIKGIEEKVFMSRNARVLRESLENLRDTNIENNVLNIIEICNTNFIIFLGGPGTGKTHALASIVDNQLNSSLPAIILQAKQYANAVSWKEILVDALGISSGFSEEDIWNALEDTASRCEIGKKNIKDLEDKEIKHEVKVLICIDGIDEAVSDVNWLDRIGELKVICSNYRRLRFIISSRPYKFKNIDIKNKINIPEDGDVNVNNIFNDYIKYYDVTFESENIRKRVKWSLRTPFALKLFCEKYSHKKLNGNEKISVTISKLLSDKIDRIDTEINIKLNNLWTDADYIIKNILVNTVEYFINESEYRIEHNKLIGLLVNEDNLNGLEKLTLSKILKYLADYGLLYTSIEQSSEDSLENPITYYEIQIQPLIDYLIAIILKNIDVMGNKSFPQILDNRIGAQQIYSLILLEERNILVGCDDVWYDYCDNEELIKIQSFALANVSSNIAKNYKSYIENLIRSSTKKLRLIVNNLISEVSRTPNHPLDAEFLHNILMSYETPAERDIIWSTPEYMRYNNNEVWEGKSYCICSTKGLELTSEDTFNGLPLIYAWNLTNLDNKVRIKARNELTKWAIDNPKEFYKLLDKVYITNDPQMKEDILLCLLGVISSMTLCSEDLREFGNWTVRNIFSEDKIQDNKSVVIRFVGRIIVEKAFKWNLIDNELVLLARPPYKFNSIIDIELSKKVINKKCESYPPITGDLSWYVIKKAYESFFEIDREISEEEMKVNYELMKLMEEFNKQDFQDKTINNTVNFDISDEESDEILKESLSDLETRQEEQEKFSMPEYSKEAIKFLEMHAKGVGEKFIMPYMFALSVAINYIEKMGWDYRTFKSYGKNEGKEVYGYDIAIARQYWPATHGRMSSVMTVGEKYTWCAIHEIQGYLADRLPYYGYTDNGKEKYMLDDYSVLVDINNAFIGMQEIDEFEIRNRNYPYMPNELVPEIDELVDDRPDNIKNWIDKAEFPDFKPWLISDNDTMMKVSDELIGSWTSIYNYTTLTERFTKSDSILWINSFLVKEDNYKIFIEQLENEKEKFIPYFVKTYEDAYSYPNIGTYMDPATVNLIDWIKDLSASFSIEYKTNDVSEYYDVFKTISKITYKTNTGEELWSVIPSKIIRDLLDISTVDNFNYKDNKNDLVMFNSLTGKKYGNEQNLLCVKTKNITEVLDTKGYRMFWVVKVLREPSLEAQDKYKNFFYDRYCIWIITDDSFEMYKLCDEPKTW</sequence>
<dbReference type="Gene3D" id="3.40.50.300">
    <property type="entry name" value="P-loop containing nucleotide triphosphate hydrolases"/>
    <property type="match status" value="1"/>
</dbReference>
<dbReference type="EMBL" id="SGJP01000002">
    <property type="protein sequence ID" value="NFA59093.1"/>
    <property type="molecule type" value="Genomic_DNA"/>
</dbReference>
<dbReference type="Proteomes" id="UP000473089">
    <property type="component" value="Unassembled WGS sequence"/>
</dbReference>
<reference evidence="1 2" key="1">
    <citation type="submission" date="2019-02" db="EMBL/GenBank/DDBJ databases">
        <title>Genome sequencing of Clostridium botulinum clinical isolates.</title>
        <authorList>
            <person name="Brunt J."/>
            <person name="Van Vliet A.H.M."/>
            <person name="Stringer S.C."/>
            <person name="Grant K.A."/>
            <person name="Carter A.C."/>
            <person name="Peck M.W."/>
        </authorList>
    </citation>
    <scope>NUCLEOTIDE SEQUENCE [LARGE SCALE GENOMIC DNA]</scope>
    <source>
        <strain evidence="1 2">R1125/03</strain>
    </source>
</reference>
<dbReference type="InterPro" id="IPR009003">
    <property type="entry name" value="Peptidase_S1_PA"/>
</dbReference>
<dbReference type="SUPFAM" id="SSF52540">
    <property type="entry name" value="P-loop containing nucleoside triphosphate hydrolases"/>
    <property type="match status" value="1"/>
</dbReference>
<dbReference type="SUPFAM" id="SSF50494">
    <property type="entry name" value="Trypsin-like serine proteases"/>
    <property type="match status" value="1"/>
</dbReference>
<comment type="caution">
    <text evidence="1">The sequence shown here is derived from an EMBL/GenBank/DDBJ whole genome shotgun (WGS) entry which is preliminary data.</text>
</comment>
<organism evidence="1 2">
    <name type="scientific">Clostridium botulinum</name>
    <dbReference type="NCBI Taxonomy" id="1491"/>
    <lineage>
        <taxon>Bacteria</taxon>
        <taxon>Bacillati</taxon>
        <taxon>Bacillota</taxon>
        <taxon>Clostridia</taxon>
        <taxon>Eubacteriales</taxon>
        <taxon>Clostridiaceae</taxon>
        <taxon>Clostridium</taxon>
    </lineage>
</organism>
<dbReference type="InterPro" id="IPR027417">
    <property type="entry name" value="P-loop_NTPase"/>
</dbReference>
<name>A0A6M0SVA9_CLOBO</name>
<evidence type="ECO:0000313" key="1">
    <source>
        <dbReference type="EMBL" id="NFA59093.1"/>
    </source>
</evidence>
<protein>
    <submittedName>
        <fullName evidence="1">Uncharacterized protein</fullName>
    </submittedName>
</protein>
<evidence type="ECO:0000313" key="2">
    <source>
        <dbReference type="Proteomes" id="UP000473089"/>
    </source>
</evidence>
<proteinExistence type="predicted"/>
<gene>
    <name evidence="1" type="ORF">EXM42_01375</name>
</gene>
<accession>A0A6M0SVA9</accession>